<dbReference type="PANTHER" id="PTHR43394">
    <property type="entry name" value="ATP-DEPENDENT PERMEASE MDL1, MITOCHONDRIAL"/>
    <property type="match status" value="1"/>
</dbReference>
<evidence type="ECO:0000256" key="10">
    <source>
        <dbReference type="SAM" id="Phobius"/>
    </source>
</evidence>
<dbReference type="InterPro" id="IPR036640">
    <property type="entry name" value="ABC1_TM_sf"/>
</dbReference>
<dbReference type="GO" id="GO:0005886">
    <property type="term" value="C:plasma membrane"/>
    <property type="evidence" value="ECO:0007669"/>
    <property type="project" value="UniProtKB-SubCell"/>
</dbReference>
<dbReference type="RefSeq" id="WP_073281723.1">
    <property type="nucleotide sequence ID" value="NZ_FRCP01000005.1"/>
</dbReference>
<dbReference type="SMART" id="SM00382">
    <property type="entry name" value="AAA"/>
    <property type="match status" value="1"/>
</dbReference>
<feature type="transmembrane region" description="Helical" evidence="10">
    <location>
        <begin position="148"/>
        <end position="167"/>
    </location>
</feature>
<feature type="domain" description="ABC transmembrane type-1" evidence="12">
    <location>
        <begin position="30"/>
        <end position="315"/>
    </location>
</feature>
<organism evidence="13 14">
    <name type="scientific">Anaerosporobacter mobilis DSM 15930</name>
    <dbReference type="NCBI Taxonomy" id="1120996"/>
    <lineage>
        <taxon>Bacteria</taxon>
        <taxon>Bacillati</taxon>
        <taxon>Bacillota</taxon>
        <taxon>Clostridia</taxon>
        <taxon>Lachnospirales</taxon>
        <taxon>Lachnospiraceae</taxon>
        <taxon>Anaerosporobacter</taxon>
    </lineage>
</organism>
<sequence>MNKPKHERIQKQHTLLRLGAYLFRYKWLLLLAVVLTFASNTFALLGPMLSGYAIDAIQPGMGNVRFQEVFYYAAYMLLFFFASSIFSYLLSILMIHISRQIAYSMRKDVFNKLTELPIGYFNTHQTGDILSRISYDIDTVNTSLSTDLVQISTSIITVIGAFSMMLYLSPKLVLVFAVTIPISILLTKYITGKTRPLFRIRSAKLGELNGFVEEMISGQKTLRAYHQEENTICKFKEKNKAAVDSYYTAEYYGNITGPCVNLVNNLSLSFISIFGALLYLAGSMTIGNISSFILYSRKFSGPINEAANIISDFQSTFAAADRIFRLLEEEEELIDEPDAIRFKNEKSNDTEPNHSNQASTPSTLSEQTVIIEGDVTAQHAYFSYQPDKPILKDINFHAKPGTMIAVVGSTGSGKTTLINLLMRFYDVDKGSITVDNYNIKHVTRRSLRSSYAMVLQDTWLFHGSIFENIAYGKENVTLDEVIEASKAAKIHSFIMRLPKGYDTILSDDGTNISKGQKQLITIARAMLLDTNMLILDEATSNVDTRTEQQIQSAMRKIMANKTCFVIAHRLSTIQNADCILVIHEGKIVESGTHDELLEQHGVYEKMYMAQFEG</sequence>
<dbReference type="GO" id="GO:0016887">
    <property type="term" value="F:ATP hydrolysis activity"/>
    <property type="evidence" value="ECO:0007669"/>
    <property type="project" value="InterPro"/>
</dbReference>
<evidence type="ECO:0000256" key="8">
    <source>
        <dbReference type="ARBA" id="ARBA00023136"/>
    </source>
</evidence>
<keyword evidence="3" id="KW-1003">Cell membrane</keyword>
<proteinExistence type="predicted"/>
<evidence type="ECO:0000256" key="6">
    <source>
        <dbReference type="ARBA" id="ARBA00022840"/>
    </source>
</evidence>
<gene>
    <name evidence="13" type="ORF">SAMN02746066_00137</name>
</gene>
<dbReference type="STRING" id="1120996.SAMN02746066_00137"/>
<dbReference type="InterPro" id="IPR027417">
    <property type="entry name" value="P-loop_NTPase"/>
</dbReference>
<evidence type="ECO:0000256" key="9">
    <source>
        <dbReference type="SAM" id="MobiDB-lite"/>
    </source>
</evidence>
<evidence type="ECO:0000256" key="1">
    <source>
        <dbReference type="ARBA" id="ARBA00004651"/>
    </source>
</evidence>
<dbReference type="Proteomes" id="UP000184038">
    <property type="component" value="Unassembled WGS sequence"/>
</dbReference>
<reference evidence="13 14" key="1">
    <citation type="submission" date="2016-11" db="EMBL/GenBank/DDBJ databases">
        <authorList>
            <person name="Jaros S."/>
            <person name="Januszkiewicz K."/>
            <person name="Wedrychowicz H."/>
        </authorList>
    </citation>
    <scope>NUCLEOTIDE SEQUENCE [LARGE SCALE GENOMIC DNA]</scope>
    <source>
        <strain evidence="13 14">DSM 15930</strain>
    </source>
</reference>
<name>A0A1M7EQU5_9FIRM</name>
<keyword evidence="6 13" id="KW-0067">ATP-binding</keyword>
<dbReference type="CDD" id="cd03254">
    <property type="entry name" value="ABCC_Glucan_exporter_like"/>
    <property type="match status" value="1"/>
</dbReference>
<keyword evidence="8 10" id="KW-0472">Membrane</keyword>
<feature type="transmembrane region" description="Helical" evidence="10">
    <location>
        <begin position="270"/>
        <end position="295"/>
    </location>
</feature>
<feature type="transmembrane region" description="Helical" evidence="10">
    <location>
        <begin position="69"/>
        <end position="97"/>
    </location>
</feature>
<comment type="subcellular location">
    <subcellularLocation>
        <location evidence="1">Cell membrane</location>
        <topology evidence="1">Multi-pass membrane protein</topology>
    </subcellularLocation>
</comment>
<accession>A0A1M7EQU5</accession>
<dbReference type="PANTHER" id="PTHR43394:SF1">
    <property type="entry name" value="ATP-BINDING CASSETTE SUB-FAMILY B MEMBER 10, MITOCHONDRIAL"/>
    <property type="match status" value="1"/>
</dbReference>
<feature type="domain" description="ABC transporter" evidence="11">
    <location>
        <begin position="375"/>
        <end position="609"/>
    </location>
</feature>
<evidence type="ECO:0000313" key="13">
    <source>
        <dbReference type="EMBL" id="SHL94182.1"/>
    </source>
</evidence>
<feature type="compositionally biased region" description="Polar residues" evidence="9">
    <location>
        <begin position="353"/>
        <end position="365"/>
    </location>
</feature>
<dbReference type="Gene3D" id="3.40.50.300">
    <property type="entry name" value="P-loop containing nucleotide triphosphate hydrolases"/>
    <property type="match status" value="1"/>
</dbReference>
<dbReference type="Gene3D" id="1.20.1560.10">
    <property type="entry name" value="ABC transporter type 1, transmembrane domain"/>
    <property type="match status" value="1"/>
</dbReference>
<dbReference type="PROSITE" id="PS50929">
    <property type="entry name" value="ABC_TM1F"/>
    <property type="match status" value="1"/>
</dbReference>
<feature type="compositionally biased region" description="Basic and acidic residues" evidence="9">
    <location>
        <begin position="338"/>
        <end position="352"/>
    </location>
</feature>
<feature type="region of interest" description="Disordered" evidence="9">
    <location>
        <begin position="337"/>
        <end position="365"/>
    </location>
</feature>
<evidence type="ECO:0000256" key="4">
    <source>
        <dbReference type="ARBA" id="ARBA00022692"/>
    </source>
</evidence>
<dbReference type="FunFam" id="3.40.50.300:FF:000287">
    <property type="entry name" value="Multidrug ABC transporter ATP-binding protein"/>
    <property type="match status" value="1"/>
</dbReference>
<evidence type="ECO:0000313" key="14">
    <source>
        <dbReference type="Proteomes" id="UP000184038"/>
    </source>
</evidence>
<dbReference type="PROSITE" id="PS00211">
    <property type="entry name" value="ABC_TRANSPORTER_1"/>
    <property type="match status" value="1"/>
</dbReference>
<feature type="transmembrane region" description="Helical" evidence="10">
    <location>
        <begin position="173"/>
        <end position="191"/>
    </location>
</feature>
<dbReference type="PROSITE" id="PS50893">
    <property type="entry name" value="ABC_TRANSPORTER_2"/>
    <property type="match status" value="1"/>
</dbReference>
<dbReference type="GO" id="GO:0015421">
    <property type="term" value="F:ABC-type oligopeptide transporter activity"/>
    <property type="evidence" value="ECO:0007669"/>
    <property type="project" value="TreeGrafter"/>
</dbReference>
<evidence type="ECO:0000256" key="3">
    <source>
        <dbReference type="ARBA" id="ARBA00022475"/>
    </source>
</evidence>
<dbReference type="InterPro" id="IPR039421">
    <property type="entry name" value="Type_1_exporter"/>
</dbReference>
<dbReference type="Pfam" id="PF00664">
    <property type="entry name" value="ABC_membrane"/>
    <property type="match status" value="1"/>
</dbReference>
<dbReference type="InterPro" id="IPR017871">
    <property type="entry name" value="ABC_transporter-like_CS"/>
</dbReference>
<keyword evidence="5" id="KW-0547">Nucleotide-binding</keyword>
<evidence type="ECO:0000259" key="12">
    <source>
        <dbReference type="PROSITE" id="PS50929"/>
    </source>
</evidence>
<dbReference type="OrthoDB" id="9762778at2"/>
<dbReference type="InterPro" id="IPR003593">
    <property type="entry name" value="AAA+_ATPase"/>
</dbReference>
<dbReference type="SUPFAM" id="SSF52540">
    <property type="entry name" value="P-loop containing nucleoside triphosphate hydrolases"/>
    <property type="match status" value="1"/>
</dbReference>
<dbReference type="InterPro" id="IPR011527">
    <property type="entry name" value="ABC1_TM_dom"/>
</dbReference>
<evidence type="ECO:0000259" key="11">
    <source>
        <dbReference type="PROSITE" id="PS50893"/>
    </source>
</evidence>
<dbReference type="EMBL" id="FRCP01000005">
    <property type="protein sequence ID" value="SHL94182.1"/>
    <property type="molecule type" value="Genomic_DNA"/>
</dbReference>
<dbReference type="FunFam" id="1.20.1560.10:FF:000011">
    <property type="entry name" value="Multidrug ABC transporter ATP-binding protein"/>
    <property type="match status" value="1"/>
</dbReference>
<dbReference type="InterPro" id="IPR003439">
    <property type="entry name" value="ABC_transporter-like_ATP-bd"/>
</dbReference>
<evidence type="ECO:0000256" key="7">
    <source>
        <dbReference type="ARBA" id="ARBA00022989"/>
    </source>
</evidence>
<feature type="transmembrane region" description="Helical" evidence="10">
    <location>
        <begin position="27"/>
        <end position="49"/>
    </location>
</feature>
<keyword evidence="2" id="KW-0813">Transport</keyword>
<keyword evidence="7 10" id="KW-1133">Transmembrane helix</keyword>
<dbReference type="Pfam" id="PF00005">
    <property type="entry name" value="ABC_tran"/>
    <property type="match status" value="1"/>
</dbReference>
<dbReference type="AlphaFoldDB" id="A0A1M7EQU5"/>
<dbReference type="SUPFAM" id="SSF90123">
    <property type="entry name" value="ABC transporter transmembrane region"/>
    <property type="match status" value="1"/>
</dbReference>
<dbReference type="GO" id="GO:0005524">
    <property type="term" value="F:ATP binding"/>
    <property type="evidence" value="ECO:0007669"/>
    <property type="project" value="UniProtKB-KW"/>
</dbReference>
<dbReference type="CDD" id="cd18547">
    <property type="entry name" value="ABC_6TM_Tm288_like"/>
    <property type="match status" value="1"/>
</dbReference>
<keyword evidence="4 10" id="KW-0812">Transmembrane</keyword>
<keyword evidence="14" id="KW-1185">Reference proteome</keyword>
<evidence type="ECO:0000256" key="2">
    <source>
        <dbReference type="ARBA" id="ARBA00022448"/>
    </source>
</evidence>
<evidence type="ECO:0000256" key="5">
    <source>
        <dbReference type="ARBA" id="ARBA00022741"/>
    </source>
</evidence>
<protein>
    <submittedName>
        <fullName evidence="13">ATP-binding cassette, subfamily B</fullName>
    </submittedName>
</protein>